<dbReference type="GO" id="GO:0003677">
    <property type="term" value="F:DNA binding"/>
    <property type="evidence" value="ECO:0007669"/>
    <property type="project" value="InterPro"/>
</dbReference>
<keyword evidence="2" id="KW-0472">Membrane</keyword>
<evidence type="ECO:0000313" key="6">
    <source>
        <dbReference type="Proteomes" id="UP000278962"/>
    </source>
</evidence>
<protein>
    <submittedName>
        <fullName evidence="5">DNA invertase Pin-like site-specific DNA recombinase</fullName>
    </submittedName>
</protein>
<comment type="caution">
    <text evidence="5">The sequence shown here is derived from an EMBL/GenBank/DDBJ whole genome shotgun (WGS) entry which is preliminary data.</text>
</comment>
<keyword evidence="2" id="KW-0812">Transmembrane</keyword>
<dbReference type="InterPro" id="IPR006119">
    <property type="entry name" value="Resolv_N"/>
</dbReference>
<organism evidence="5 6">
    <name type="scientific">Solirubrobacter pauli</name>
    <dbReference type="NCBI Taxonomy" id="166793"/>
    <lineage>
        <taxon>Bacteria</taxon>
        <taxon>Bacillati</taxon>
        <taxon>Actinomycetota</taxon>
        <taxon>Thermoleophilia</taxon>
        <taxon>Solirubrobacterales</taxon>
        <taxon>Solirubrobacteraceae</taxon>
        <taxon>Solirubrobacter</taxon>
    </lineage>
</organism>
<dbReference type="GO" id="GO:0000150">
    <property type="term" value="F:DNA strand exchange activity"/>
    <property type="evidence" value="ECO:0007669"/>
    <property type="project" value="InterPro"/>
</dbReference>
<evidence type="ECO:0000259" key="4">
    <source>
        <dbReference type="SMART" id="SM00857"/>
    </source>
</evidence>
<accession>A0A660LIK0</accession>
<keyword evidence="3" id="KW-0732">Signal</keyword>
<dbReference type="Proteomes" id="UP000278962">
    <property type="component" value="Unassembled WGS sequence"/>
</dbReference>
<evidence type="ECO:0000313" key="5">
    <source>
        <dbReference type="EMBL" id="RKQ92944.1"/>
    </source>
</evidence>
<keyword evidence="6" id="KW-1185">Reference proteome</keyword>
<feature type="chain" id="PRO_5024984765" evidence="3">
    <location>
        <begin position="31"/>
        <end position="411"/>
    </location>
</feature>
<dbReference type="SMART" id="SM00857">
    <property type="entry name" value="Resolvase"/>
    <property type="match status" value="1"/>
</dbReference>
<reference evidence="5 6" key="1">
    <citation type="submission" date="2018-10" db="EMBL/GenBank/DDBJ databases">
        <title>Genomic Encyclopedia of Archaeal and Bacterial Type Strains, Phase II (KMG-II): from individual species to whole genera.</title>
        <authorList>
            <person name="Goeker M."/>
        </authorList>
    </citation>
    <scope>NUCLEOTIDE SEQUENCE [LARGE SCALE GENOMIC DNA]</scope>
    <source>
        <strain evidence="5 6">DSM 14954</strain>
    </source>
</reference>
<dbReference type="Pfam" id="PF00239">
    <property type="entry name" value="Resolvase"/>
    <property type="match status" value="1"/>
</dbReference>
<keyword evidence="2" id="KW-1133">Transmembrane helix</keyword>
<feature type="signal peptide" evidence="3">
    <location>
        <begin position="1"/>
        <end position="30"/>
    </location>
</feature>
<dbReference type="Gene3D" id="1.10.101.10">
    <property type="entry name" value="PGBD-like superfamily/PGBD"/>
    <property type="match status" value="1"/>
</dbReference>
<dbReference type="AlphaFoldDB" id="A0A660LIK0"/>
<evidence type="ECO:0000256" key="2">
    <source>
        <dbReference type="SAM" id="Phobius"/>
    </source>
</evidence>
<sequence>MLDSPIAPRARKWTLGVALAGLLVAPPVAAAGTPDPKTGWRGRAIERPEPSRPVTEPAWPRGWSAGPVAMGTGATARGSRRVRAVQRELRRRGYRVGRVDGRFGPRTRGAVTWFQIKHGLRPTGTVDAGTLAALRSRRTPVTRAPEPSPAPVRAAAPVPGATNAWLAILLAIMTVATLVLAALRLRRERPTPSIPQEPPRATGLRDVLGYVVADRHAGAEVAAATAAIAAWCEARDWHLERVIHDAPQVGRPSQRPGLAYVMDRISTGQSRGFVVRHLSDIADSAADLAPMLERINDADAFVMAVDEWLDTSLPPGRLTAGALVELDDYKRARGTARARDGLAAGLREVPELRARVVAMRERGLSLQAIADALNAAGVPTLRGGGRWQPAGVQVLVGYKPPPAQRPLRENG</sequence>
<name>A0A660LIK0_9ACTN</name>
<dbReference type="Gene3D" id="3.40.50.1390">
    <property type="entry name" value="Resolvase, N-terminal catalytic domain"/>
    <property type="match status" value="1"/>
</dbReference>
<dbReference type="InterPro" id="IPR002477">
    <property type="entry name" value="Peptidoglycan-bd-like"/>
</dbReference>
<proteinExistence type="predicted"/>
<dbReference type="InterPro" id="IPR036366">
    <property type="entry name" value="PGBDSf"/>
</dbReference>
<evidence type="ECO:0000256" key="3">
    <source>
        <dbReference type="SAM" id="SignalP"/>
    </source>
</evidence>
<dbReference type="Pfam" id="PF01471">
    <property type="entry name" value="PG_binding_1"/>
    <property type="match status" value="1"/>
</dbReference>
<dbReference type="InterPro" id="IPR036365">
    <property type="entry name" value="PGBD-like_sf"/>
</dbReference>
<dbReference type="OrthoDB" id="3405463at2"/>
<dbReference type="SUPFAM" id="SSF53041">
    <property type="entry name" value="Resolvase-like"/>
    <property type="match status" value="1"/>
</dbReference>
<feature type="transmembrane region" description="Helical" evidence="2">
    <location>
        <begin position="164"/>
        <end position="183"/>
    </location>
</feature>
<dbReference type="EMBL" id="RBIL01000001">
    <property type="protein sequence ID" value="RKQ92944.1"/>
    <property type="molecule type" value="Genomic_DNA"/>
</dbReference>
<gene>
    <name evidence="5" type="ORF">C8N24_2800</name>
</gene>
<dbReference type="SUPFAM" id="SSF47090">
    <property type="entry name" value="PGBD-like"/>
    <property type="match status" value="1"/>
</dbReference>
<feature type="region of interest" description="Disordered" evidence="1">
    <location>
        <begin position="28"/>
        <end position="79"/>
    </location>
</feature>
<dbReference type="RefSeq" id="WP_121250711.1">
    <property type="nucleotide sequence ID" value="NZ_RBIL01000001.1"/>
</dbReference>
<evidence type="ECO:0000256" key="1">
    <source>
        <dbReference type="SAM" id="MobiDB-lite"/>
    </source>
</evidence>
<feature type="domain" description="Resolvase/invertase-type recombinase catalytic" evidence="4">
    <location>
        <begin position="207"/>
        <end position="347"/>
    </location>
</feature>
<dbReference type="InterPro" id="IPR036162">
    <property type="entry name" value="Resolvase-like_N_sf"/>
</dbReference>